<feature type="domain" description="DUF4333" evidence="1">
    <location>
        <begin position="21"/>
        <end position="99"/>
    </location>
</feature>
<comment type="caution">
    <text evidence="2">The sequence shown here is derived from an EMBL/GenBank/DDBJ whole genome shotgun (WGS) entry which is preliminary data.</text>
</comment>
<keyword evidence="3" id="KW-1185">Reference proteome</keyword>
<dbReference type="Proteomes" id="UP000624183">
    <property type="component" value="Unassembled WGS sequence"/>
</dbReference>
<evidence type="ECO:0000313" key="3">
    <source>
        <dbReference type="Proteomes" id="UP000624183"/>
    </source>
</evidence>
<evidence type="ECO:0000259" key="1">
    <source>
        <dbReference type="Pfam" id="PF14230"/>
    </source>
</evidence>
<evidence type="ECO:0000313" key="2">
    <source>
        <dbReference type="EMBL" id="GGZ48625.1"/>
    </source>
</evidence>
<dbReference type="EMBL" id="BMUW01000003">
    <property type="protein sequence ID" value="GGZ48625.1"/>
    <property type="molecule type" value="Genomic_DNA"/>
</dbReference>
<gene>
    <name evidence="2" type="ORF">GCM10010328_24180</name>
</gene>
<accession>A0ABQ3BJS1</accession>
<organism evidence="2 3">
    <name type="scientific">Streptomyces rubiginosohelvolus</name>
    <dbReference type="NCBI Taxonomy" id="67362"/>
    <lineage>
        <taxon>Bacteria</taxon>
        <taxon>Bacillati</taxon>
        <taxon>Actinomycetota</taxon>
        <taxon>Actinomycetes</taxon>
        <taxon>Kitasatosporales</taxon>
        <taxon>Streptomycetaceae</taxon>
        <taxon>Streptomyces</taxon>
    </lineage>
</organism>
<name>A0ABQ3BJS1_9ACTN</name>
<dbReference type="Pfam" id="PF14230">
    <property type="entry name" value="DUF4333"/>
    <property type="match status" value="1"/>
</dbReference>
<sequence>MPIARSTTVTWSLSVVASGALLVGCSGSVSVGNSESKLSSDKLATTVSEKLAATTNQPKPDITCPEDLAGKVGTTTRCTLTAKDGSTLGVSVKVTSVDGDQINFDIKADDTASPAPN</sequence>
<protein>
    <recommendedName>
        <fullName evidence="1">DUF4333 domain-containing protein</fullName>
    </recommendedName>
</protein>
<dbReference type="PROSITE" id="PS51257">
    <property type="entry name" value="PROKAR_LIPOPROTEIN"/>
    <property type="match status" value="1"/>
</dbReference>
<dbReference type="InterPro" id="IPR025637">
    <property type="entry name" value="DUF4333"/>
</dbReference>
<reference evidence="3" key="1">
    <citation type="journal article" date="2019" name="Int. J. Syst. Evol. Microbiol.">
        <title>The Global Catalogue of Microorganisms (GCM) 10K type strain sequencing project: providing services to taxonomists for standard genome sequencing and annotation.</title>
        <authorList>
            <consortium name="The Broad Institute Genomics Platform"/>
            <consortium name="The Broad Institute Genome Sequencing Center for Infectious Disease"/>
            <person name="Wu L."/>
            <person name="Ma J."/>
        </authorList>
    </citation>
    <scope>NUCLEOTIDE SEQUENCE [LARGE SCALE GENOMIC DNA]</scope>
    <source>
        <strain evidence="3">JCM 4602</strain>
    </source>
</reference>
<proteinExistence type="predicted"/>